<feature type="transmembrane region" description="Helical" evidence="1">
    <location>
        <begin position="96"/>
        <end position="115"/>
    </location>
</feature>
<accession>A0A0P6W5V3</accession>
<evidence type="ECO:0000313" key="3">
    <source>
        <dbReference type="Proteomes" id="UP000050398"/>
    </source>
</evidence>
<proteinExistence type="predicted"/>
<comment type="caution">
    <text evidence="2">The sequence shown here is derived from an EMBL/GenBank/DDBJ whole genome shotgun (WGS) entry which is preliminary data.</text>
</comment>
<dbReference type="PATRIC" id="fig|218284.4.peg.2835"/>
<dbReference type="Proteomes" id="UP000050398">
    <property type="component" value="Unassembled WGS sequence"/>
</dbReference>
<feature type="transmembrane region" description="Helical" evidence="1">
    <location>
        <begin position="71"/>
        <end position="90"/>
    </location>
</feature>
<sequence>MVSSKNSTILSTCTLVLPWFTAPFLGKNAFVRFTSVAVFTNVVWSILSVIANNKRWWKADPFFLKKTKIDLPFVGGMFFITTLWVFKWTFGDFRKYFALNALIDFLLAFPIVKFYDKVGAFKLRKMSNLFFYLIILSLAVLIYFYQYILEKVIQWPGKKAEVR</sequence>
<evidence type="ECO:0000256" key="1">
    <source>
        <dbReference type="SAM" id="Phobius"/>
    </source>
</evidence>
<evidence type="ECO:0000313" key="2">
    <source>
        <dbReference type="EMBL" id="KPL60295.1"/>
    </source>
</evidence>
<dbReference type="AlphaFoldDB" id="A0A0P6W5V3"/>
<keyword evidence="1" id="KW-0472">Membrane</keyword>
<keyword evidence="1" id="KW-1133">Transmembrane helix</keyword>
<dbReference type="EMBL" id="LIXZ01000004">
    <property type="protein sequence ID" value="KPL60295.1"/>
    <property type="molecule type" value="Genomic_DNA"/>
</dbReference>
<keyword evidence="1" id="KW-0812">Transmembrane</keyword>
<feature type="transmembrane region" description="Helical" evidence="1">
    <location>
        <begin position="127"/>
        <end position="148"/>
    </location>
</feature>
<feature type="transmembrane region" description="Helical" evidence="1">
    <location>
        <begin position="29"/>
        <end position="50"/>
    </location>
</feature>
<reference evidence="2 3" key="1">
    <citation type="submission" date="2015-08" db="EMBL/GenBank/DDBJ databases">
        <title>Draft Genome Sequence of Bacillus vietnamensis UCD-SED5.</title>
        <authorList>
            <person name="Lee R.D."/>
            <person name="Jospin G."/>
            <person name="Lang J.M."/>
            <person name="Coil D.A."/>
            <person name="Eisen J.A."/>
        </authorList>
    </citation>
    <scope>NUCLEOTIDE SEQUENCE [LARGE SCALE GENOMIC DNA]</scope>
    <source>
        <strain evidence="2 3">UCD-SED5</strain>
    </source>
</reference>
<gene>
    <name evidence="2" type="ORF">AM506_06690</name>
</gene>
<protein>
    <submittedName>
        <fullName evidence="2">Uncharacterized protein</fullName>
    </submittedName>
</protein>
<organism evidence="2 3">
    <name type="scientific">Rossellomorea vietnamensis</name>
    <dbReference type="NCBI Taxonomy" id="218284"/>
    <lineage>
        <taxon>Bacteria</taxon>
        <taxon>Bacillati</taxon>
        <taxon>Bacillota</taxon>
        <taxon>Bacilli</taxon>
        <taxon>Bacillales</taxon>
        <taxon>Bacillaceae</taxon>
        <taxon>Rossellomorea</taxon>
    </lineage>
</organism>
<name>A0A0P6W5V3_9BACI</name>